<evidence type="ECO:0000256" key="2">
    <source>
        <dbReference type="ARBA" id="ARBA00023108"/>
    </source>
</evidence>
<comment type="similarity">
    <text evidence="3">Belongs to the TO family.</text>
</comment>
<sequence length="369" mass="41816">MNGALLCLLFVAFAESVKLPPNFKKCNRKQPDLKRCVLEAARHAVPQMVQPLEEIGLPGLDPLEIPEATIRSGSGRVAVDQNFKNCRFHHLHEVKVNEFEFDFDTKTIAAALLFPQIDIKCEYKLNGTVLLLPIRGEGHSTIVLPSNFKKCNRKQPDLKECVLRAVQDAVPQLNKPFEQLNLPTLDPLEIPEVVIRGDSTTVSLDQHFKDCKYYGFNTAKVDKFEFDFGAKTLDITGIFPELRMECHYELDGKVLVLPIKGEGPCTIVLQNVKASALLRYEERTRHNKTYIRFKSGSADFEPGFMTYDLKNLFNGDKQLGDNVNKVLNENWKEVYVDVKSGHVELAKTIVLNLLNNFFSKVSLEEAFDD</sequence>
<feature type="signal peptide" evidence="4">
    <location>
        <begin position="1"/>
        <end position="16"/>
    </location>
</feature>
<dbReference type="SMART" id="SM00700">
    <property type="entry name" value="JHBP"/>
    <property type="match status" value="1"/>
</dbReference>
<dbReference type="FunFam" id="3.15.10.30:FF:000001">
    <property type="entry name" value="Takeout-like protein 1"/>
    <property type="match status" value="1"/>
</dbReference>
<organism evidence="5 6">
    <name type="scientific">Asbolus verrucosus</name>
    <name type="common">Desert ironclad beetle</name>
    <dbReference type="NCBI Taxonomy" id="1661398"/>
    <lineage>
        <taxon>Eukaryota</taxon>
        <taxon>Metazoa</taxon>
        <taxon>Ecdysozoa</taxon>
        <taxon>Arthropoda</taxon>
        <taxon>Hexapoda</taxon>
        <taxon>Insecta</taxon>
        <taxon>Pterygota</taxon>
        <taxon>Neoptera</taxon>
        <taxon>Endopterygota</taxon>
        <taxon>Coleoptera</taxon>
        <taxon>Polyphaga</taxon>
        <taxon>Cucujiformia</taxon>
        <taxon>Tenebrionidae</taxon>
        <taxon>Pimeliinae</taxon>
        <taxon>Asbolus</taxon>
    </lineage>
</organism>
<dbReference type="GO" id="GO:0007623">
    <property type="term" value="P:circadian rhythm"/>
    <property type="evidence" value="ECO:0007669"/>
    <property type="project" value="UniProtKB-ARBA"/>
</dbReference>
<dbReference type="Gene3D" id="3.15.10.30">
    <property type="entry name" value="Haemolymph juvenile hormone binding protein"/>
    <property type="match status" value="2"/>
</dbReference>
<keyword evidence="6" id="KW-1185">Reference proteome</keyword>
<dbReference type="AlphaFoldDB" id="A0A482VWR0"/>
<gene>
    <name evidence="5" type="ORF">BDFB_011056</name>
</gene>
<name>A0A482VWR0_ASBVE</name>
<evidence type="ECO:0000313" key="6">
    <source>
        <dbReference type="Proteomes" id="UP000292052"/>
    </source>
</evidence>
<dbReference type="Pfam" id="PF06585">
    <property type="entry name" value="JHBP"/>
    <property type="match status" value="2"/>
</dbReference>
<dbReference type="InterPro" id="IPR010562">
    <property type="entry name" value="Haemolymph_juvenile_hormone-bd"/>
</dbReference>
<dbReference type="GO" id="GO:0005615">
    <property type="term" value="C:extracellular space"/>
    <property type="evidence" value="ECO:0007669"/>
    <property type="project" value="TreeGrafter"/>
</dbReference>
<reference evidence="5 6" key="1">
    <citation type="submission" date="2017-03" db="EMBL/GenBank/DDBJ databases">
        <title>Genome of the blue death feigning beetle - Asbolus verrucosus.</title>
        <authorList>
            <person name="Rider S.D."/>
        </authorList>
    </citation>
    <scope>NUCLEOTIDE SEQUENCE [LARGE SCALE GENOMIC DNA]</scope>
    <source>
        <strain evidence="5">Butters</strain>
        <tissue evidence="5">Head and leg muscle</tissue>
    </source>
</reference>
<feature type="chain" id="PRO_5019720036" evidence="4">
    <location>
        <begin position="17"/>
        <end position="369"/>
    </location>
</feature>
<dbReference type="InterPro" id="IPR038606">
    <property type="entry name" value="To_sf"/>
</dbReference>
<evidence type="ECO:0000313" key="5">
    <source>
        <dbReference type="EMBL" id="RZC37204.1"/>
    </source>
</evidence>
<protein>
    <submittedName>
        <fullName evidence="5">JHBP domain containing protein</fullName>
    </submittedName>
</protein>
<proteinExistence type="inferred from homology"/>
<keyword evidence="1 4" id="KW-0732">Signal</keyword>
<dbReference type="STRING" id="1661398.A0A482VWR0"/>
<evidence type="ECO:0000256" key="4">
    <source>
        <dbReference type="SAM" id="SignalP"/>
    </source>
</evidence>
<accession>A0A482VWR0</accession>
<comment type="caution">
    <text evidence="5">The sequence shown here is derived from an EMBL/GenBank/DDBJ whole genome shotgun (WGS) entry which is preliminary data.</text>
</comment>
<evidence type="ECO:0000256" key="1">
    <source>
        <dbReference type="ARBA" id="ARBA00022729"/>
    </source>
</evidence>
<dbReference type="OrthoDB" id="8190514at2759"/>
<dbReference type="EMBL" id="QDEB01054855">
    <property type="protein sequence ID" value="RZC37204.1"/>
    <property type="molecule type" value="Genomic_DNA"/>
</dbReference>
<evidence type="ECO:0000256" key="3">
    <source>
        <dbReference type="ARBA" id="ARBA00060902"/>
    </source>
</evidence>
<dbReference type="PANTHER" id="PTHR11008:SF32">
    <property type="entry name" value="CIRCADIAN CLOCK-CONTROLLED PROTEIN DAYWAKE-RELATED"/>
    <property type="match status" value="1"/>
</dbReference>
<dbReference type="Proteomes" id="UP000292052">
    <property type="component" value="Unassembled WGS sequence"/>
</dbReference>
<keyword evidence="2" id="KW-0090">Biological rhythms</keyword>
<dbReference type="PANTHER" id="PTHR11008">
    <property type="entry name" value="PROTEIN TAKEOUT-LIKE PROTEIN"/>
    <property type="match status" value="1"/>
</dbReference>